<dbReference type="PANTHER" id="PTHR42711">
    <property type="entry name" value="ABC TRANSPORTER ATP-BINDING PROTEIN"/>
    <property type="match status" value="1"/>
</dbReference>
<feature type="domain" description="ABC transporter" evidence="9">
    <location>
        <begin position="20"/>
        <end position="245"/>
    </location>
</feature>
<keyword evidence="8" id="KW-0472">Membrane</keyword>
<keyword evidence="4" id="KW-1003">Cell membrane</keyword>
<evidence type="ECO:0000256" key="1">
    <source>
        <dbReference type="ARBA" id="ARBA00004236"/>
    </source>
</evidence>
<dbReference type="KEGG" id="tro:trd_1149"/>
<keyword evidence="11" id="KW-1185">Reference proteome</keyword>
<dbReference type="PROSITE" id="PS50893">
    <property type="entry name" value="ABC_TRANSPORTER_2"/>
    <property type="match status" value="1"/>
</dbReference>
<keyword evidence="5" id="KW-0547">Nucleotide-binding</keyword>
<dbReference type="InterPro" id="IPR003593">
    <property type="entry name" value="AAA+_ATPase"/>
</dbReference>
<dbReference type="InterPro" id="IPR050763">
    <property type="entry name" value="ABC_transporter_ATP-binding"/>
</dbReference>
<protein>
    <submittedName>
        <fullName evidence="10">Probable nodulation ATP-binding ABC transporter protein</fullName>
    </submittedName>
</protein>
<keyword evidence="7" id="KW-1278">Translocase</keyword>
<dbReference type="STRING" id="309801.trd_1149"/>
<evidence type="ECO:0000259" key="9">
    <source>
        <dbReference type="PROSITE" id="PS50893"/>
    </source>
</evidence>
<evidence type="ECO:0000256" key="8">
    <source>
        <dbReference type="ARBA" id="ARBA00023136"/>
    </source>
</evidence>
<dbReference type="AlphaFoldDB" id="B9L0S8"/>
<dbReference type="PANTHER" id="PTHR42711:SF16">
    <property type="entry name" value="ABC TRANSPORTER ATP-BINDING PROTEIN"/>
    <property type="match status" value="1"/>
</dbReference>
<accession>B9L0S8</accession>
<keyword evidence="3" id="KW-0536">Nodulation</keyword>
<comment type="subcellular location">
    <subcellularLocation>
        <location evidence="1">Cell membrane</location>
    </subcellularLocation>
</comment>
<dbReference type="CDD" id="cd03230">
    <property type="entry name" value="ABC_DR_subfamily_A"/>
    <property type="match status" value="1"/>
</dbReference>
<dbReference type="OrthoDB" id="9767778at2"/>
<organism evidence="10 11">
    <name type="scientific">Thermomicrobium roseum (strain ATCC 27502 / DSM 5159 / P-2)</name>
    <dbReference type="NCBI Taxonomy" id="309801"/>
    <lineage>
        <taxon>Bacteria</taxon>
        <taxon>Pseudomonadati</taxon>
        <taxon>Thermomicrobiota</taxon>
        <taxon>Thermomicrobia</taxon>
        <taxon>Thermomicrobiales</taxon>
        <taxon>Thermomicrobiaceae</taxon>
        <taxon>Thermomicrobium</taxon>
    </lineage>
</organism>
<evidence type="ECO:0000256" key="3">
    <source>
        <dbReference type="ARBA" id="ARBA00022458"/>
    </source>
</evidence>
<dbReference type="GO" id="GO:0016887">
    <property type="term" value="F:ATP hydrolysis activity"/>
    <property type="evidence" value="ECO:0007669"/>
    <property type="project" value="InterPro"/>
</dbReference>
<proteinExistence type="predicted"/>
<dbReference type="Gene3D" id="3.40.50.300">
    <property type="entry name" value="P-loop containing nucleotide triphosphate hydrolases"/>
    <property type="match status" value="1"/>
</dbReference>
<dbReference type="InterPro" id="IPR027417">
    <property type="entry name" value="P-loop_NTPase"/>
</dbReference>
<dbReference type="SUPFAM" id="SSF52540">
    <property type="entry name" value="P-loop containing nucleoside triphosphate hydrolases"/>
    <property type="match status" value="1"/>
</dbReference>
<dbReference type="EMBL" id="CP001275">
    <property type="protein sequence ID" value="ACM06211.1"/>
    <property type="molecule type" value="Genomic_DNA"/>
</dbReference>
<dbReference type="Proteomes" id="UP000000447">
    <property type="component" value="Chromosome"/>
</dbReference>
<sequence length="319" mass="35324">MIDTSATPARTEQPATEYAVIVDGLVKEYEGRRVVDGLSFAIRRGEVFALLGPNGAGKTTTIEILEGYRRPDAGRVRVLGLDPWRDGDRVKPRIGVMLQSGGIYPTATPRELLELFAAFYPDPLDPRELLRLVGLEEVSRIRYRRLSGGQQRRLALALALVGQPELLFLDEPTTGMDPQARRLTWSIIESLKARGITILLTTHFLEEAERLADRVAIIDHGKLVASGTPRELMHHDADSLTIAATTPLDPAELARLTTVDEARSLADGRVMLMTAQPLEALVELAIWARDRGILLTEIRVGHQSLEDVFLRLTGTDVRE</sequence>
<dbReference type="HOGENOM" id="CLU_000604_1_2_0"/>
<dbReference type="PROSITE" id="PS00211">
    <property type="entry name" value="ABC_TRANSPORTER_1"/>
    <property type="match status" value="1"/>
</dbReference>
<dbReference type="eggNOG" id="COG1131">
    <property type="taxonomic scope" value="Bacteria"/>
</dbReference>
<name>B9L0S8_THERP</name>
<dbReference type="InterPro" id="IPR017871">
    <property type="entry name" value="ABC_transporter-like_CS"/>
</dbReference>
<keyword evidence="6 10" id="KW-0067">ATP-binding</keyword>
<keyword evidence="2" id="KW-0813">Transport</keyword>
<evidence type="ECO:0000256" key="4">
    <source>
        <dbReference type="ARBA" id="ARBA00022475"/>
    </source>
</evidence>
<evidence type="ECO:0000256" key="6">
    <source>
        <dbReference type="ARBA" id="ARBA00022840"/>
    </source>
</evidence>
<dbReference type="GO" id="GO:0005524">
    <property type="term" value="F:ATP binding"/>
    <property type="evidence" value="ECO:0007669"/>
    <property type="project" value="UniProtKB-KW"/>
</dbReference>
<dbReference type="FunFam" id="3.40.50.300:FF:000589">
    <property type="entry name" value="ABC transporter, ATP-binding subunit"/>
    <property type="match status" value="1"/>
</dbReference>
<evidence type="ECO:0000256" key="7">
    <source>
        <dbReference type="ARBA" id="ARBA00022967"/>
    </source>
</evidence>
<gene>
    <name evidence="10" type="ordered locus">trd_1149</name>
</gene>
<dbReference type="GO" id="GO:0005886">
    <property type="term" value="C:plasma membrane"/>
    <property type="evidence" value="ECO:0007669"/>
    <property type="project" value="UniProtKB-SubCell"/>
</dbReference>
<reference evidence="10 11" key="1">
    <citation type="journal article" date="2009" name="PLoS ONE">
        <title>Complete genome sequence of the aerobic CO-oxidizing thermophile Thermomicrobium roseum.</title>
        <authorList>
            <person name="Wu D."/>
            <person name="Raymond J."/>
            <person name="Wu M."/>
            <person name="Chatterji S."/>
            <person name="Ren Q."/>
            <person name="Graham J.E."/>
            <person name="Bryant D.A."/>
            <person name="Robb F."/>
            <person name="Colman A."/>
            <person name="Tallon L.J."/>
            <person name="Badger J.H."/>
            <person name="Madupu R."/>
            <person name="Ward N.L."/>
            <person name="Eisen J.A."/>
        </authorList>
    </citation>
    <scope>NUCLEOTIDE SEQUENCE [LARGE SCALE GENOMIC DNA]</scope>
    <source>
        <strain evidence="11">ATCC 27502 / DSM 5159 / P-2</strain>
    </source>
</reference>
<dbReference type="SMART" id="SM00382">
    <property type="entry name" value="AAA"/>
    <property type="match status" value="1"/>
</dbReference>
<evidence type="ECO:0000256" key="5">
    <source>
        <dbReference type="ARBA" id="ARBA00022741"/>
    </source>
</evidence>
<evidence type="ECO:0000256" key="2">
    <source>
        <dbReference type="ARBA" id="ARBA00022448"/>
    </source>
</evidence>
<evidence type="ECO:0000313" key="10">
    <source>
        <dbReference type="EMBL" id="ACM06211.1"/>
    </source>
</evidence>
<dbReference type="Pfam" id="PF00005">
    <property type="entry name" value="ABC_tran"/>
    <property type="match status" value="1"/>
</dbReference>
<dbReference type="RefSeq" id="WP_015922102.1">
    <property type="nucleotide sequence ID" value="NC_011959.1"/>
</dbReference>
<evidence type="ECO:0000313" key="11">
    <source>
        <dbReference type="Proteomes" id="UP000000447"/>
    </source>
</evidence>
<dbReference type="InterPro" id="IPR003439">
    <property type="entry name" value="ABC_transporter-like_ATP-bd"/>
</dbReference>